<feature type="region of interest" description="Disordered" evidence="1">
    <location>
        <begin position="282"/>
        <end position="372"/>
    </location>
</feature>
<proteinExistence type="predicted"/>
<name>A0ABR3XP74_9EURO</name>
<reference evidence="2 3" key="1">
    <citation type="journal article" date="2024" name="IMA Fungus">
        <title>IMA Genome - F19 : A genome assembly and annotation guide to empower mycologists, including annotated draft genome sequences of Ceratocystis pirilliformis, Diaporthe australafricana, Fusarium ophioides, Paecilomyces lecythidis, and Sporothrix stenoceras.</title>
        <authorList>
            <person name="Aylward J."/>
            <person name="Wilson A.M."/>
            <person name="Visagie C.M."/>
            <person name="Spraker J."/>
            <person name="Barnes I."/>
            <person name="Buitendag C."/>
            <person name="Ceriani C."/>
            <person name="Del Mar Angel L."/>
            <person name="du Plessis D."/>
            <person name="Fuchs T."/>
            <person name="Gasser K."/>
            <person name="Kramer D."/>
            <person name="Li W."/>
            <person name="Munsamy K."/>
            <person name="Piso A."/>
            <person name="Price J.L."/>
            <person name="Sonnekus B."/>
            <person name="Thomas C."/>
            <person name="van der Nest A."/>
            <person name="van Dijk A."/>
            <person name="van Heerden A."/>
            <person name="van Vuuren N."/>
            <person name="Yilmaz N."/>
            <person name="Duong T.A."/>
            <person name="van der Merwe N.A."/>
            <person name="Wingfield M.J."/>
            <person name="Wingfield B.D."/>
        </authorList>
    </citation>
    <scope>NUCLEOTIDE SEQUENCE [LARGE SCALE GENOMIC DNA]</scope>
    <source>
        <strain evidence="2 3">CMW 18167</strain>
    </source>
</reference>
<feature type="compositionally biased region" description="Polar residues" evidence="1">
    <location>
        <begin position="329"/>
        <end position="350"/>
    </location>
</feature>
<organism evidence="2 3">
    <name type="scientific">Paecilomyces lecythidis</name>
    <dbReference type="NCBI Taxonomy" id="3004212"/>
    <lineage>
        <taxon>Eukaryota</taxon>
        <taxon>Fungi</taxon>
        <taxon>Dikarya</taxon>
        <taxon>Ascomycota</taxon>
        <taxon>Pezizomycotina</taxon>
        <taxon>Eurotiomycetes</taxon>
        <taxon>Eurotiomycetidae</taxon>
        <taxon>Eurotiales</taxon>
        <taxon>Thermoascaceae</taxon>
        <taxon>Paecilomyces</taxon>
    </lineage>
</organism>
<feature type="compositionally biased region" description="Polar residues" evidence="1">
    <location>
        <begin position="305"/>
        <end position="321"/>
    </location>
</feature>
<sequence length="372" mass="40773">METDLSTCNPTDIFNSFDSDTPSYTVPETSEDVLFSLSDEDFISKFDWASNESPEQTAEKTADPLVEETHPSEVASDEQLNDCQNADDLYTSDFFDSAFWSLDGVDIPELFPEIIPEPAQANTTMDEEIFISESSPSFPEAQDPADTFIVEPPQTAEDQPADPEEPPRKRTRHRRKQIVPAGISYNELAGSVATTEPTPSLPVPQQAPIHQNTAQAAVYPVPFDPVFNPEFDITELALALQNFGQKLMSYHNLGHNNSTPSPVIPLPPALPTACAGQANFIPTSTFPTQPSNASIPVSRGPPVPNHQNGTFTTTSGPQSAAPSRPRPVQQFTFAETSVPESFVANPNNHGRWQIDASGRRHYLNGPKNRRPQ</sequence>
<feature type="region of interest" description="Disordered" evidence="1">
    <location>
        <begin position="152"/>
        <end position="175"/>
    </location>
</feature>
<feature type="compositionally biased region" description="Polar residues" evidence="1">
    <location>
        <begin position="282"/>
        <end position="295"/>
    </location>
</feature>
<dbReference type="EMBL" id="JAVDPF010000013">
    <property type="protein sequence ID" value="KAL1877779.1"/>
    <property type="molecule type" value="Genomic_DNA"/>
</dbReference>
<feature type="compositionally biased region" description="Basic residues" evidence="1">
    <location>
        <begin position="359"/>
        <end position="372"/>
    </location>
</feature>
<keyword evidence="3" id="KW-1185">Reference proteome</keyword>
<feature type="region of interest" description="Disordered" evidence="1">
    <location>
        <begin position="47"/>
        <end position="83"/>
    </location>
</feature>
<protein>
    <submittedName>
        <fullName evidence="2">Uncharacterized protein</fullName>
    </submittedName>
</protein>
<gene>
    <name evidence="2" type="ORF">Plec18167_004748</name>
</gene>
<evidence type="ECO:0000256" key="1">
    <source>
        <dbReference type="SAM" id="MobiDB-lite"/>
    </source>
</evidence>
<comment type="caution">
    <text evidence="2">The sequence shown here is derived from an EMBL/GenBank/DDBJ whole genome shotgun (WGS) entry which is preliminary data.</text>
</comment>
<evidence type="ECO:0000313" key="3">
    <source>
        <dbReference type="Proteomes" id="UP001583193"/>
    </source>
</evidence>
<dbReference type="Proteomes" id="UP001583193">
    <property type="component" value="Unassembled WGS sequence"/>
</dbReference>
<feature type="compositionally biased region" description="Basic and acidic residues" evidence="1">
    <location>
        <begin position="57"/>
        <end position="71"/>
    </location>
</feature>
<accession>A0ABR3XP74</accession>
<evidence type="ECO:0000313" key="2">
    <source>
        <dbReference type="EMBL" id="KAL1877779.1"/>
    </source>
</evidence>